<dbReference type="Proteomes" id="UP000245489">
    <property type="component" value="Unassembled WGS sequence"/>
</dbReference>
<dbReference type="EMBL" id="QGGO01000014">
    <property type="protein sequence ID" value="PWK25133.1"/>
    <property type="molecule type" value="Genomic_DNA"/>
</dbReference>
<reference evidence="4 5" key="1">
    <citation type="submission" date="2018-05" db="EMBL/GenBank/DDBJ databases">
        <title>Genomic Encyclopedia of Archaeal and Bacterial Type Strains, Phase II (KMG-II): from individual species to whole genera.</title>
        <authorList>
            <person name="Goeker M."/>
        </authorList>
    </citation>
    <scope>NUCLEOTIDE SEQUENCE [LARGE SCALE GENOMIC DNA]</scope>
    <source>
        <strain evidence="4 5">DSM 22214</strain>
    </source>
</reference>
<dbReference type="PROSITE" id="PS51257">
    <property type="entry name" value="PROKAR_LIPOPROTEIN"/>
    <property type="match status" value="1"/>
</dbReference>
<protein>
    <submittedName>
        <fullName evidence="4">YmgG-like glycine-zipper protein</fullName>
    </submittedName>
</protein>
<keyword evidence="2" id="KW-0812">Transmembrane</keyword>
<feature type="region of interest" description="Disordered" evidence="1">
    <location>
        <begin position="74"/>
        <end position="113"/>
    </location>
</feature>
<proteinExistence type="predicted"/>
<keyword evidence="2" id="KW-1133">Transmembrane helix</keyword>
<feature type="compositionally biased region" description="Polar residues" evidence="1">
    <location>
        <begin position="75"/>
        <end position="107"/>
    </location>
</feature>
<dbReference type="Pfam" id="PF13441">
    <property type="entry name" value="Gly-zipper_YMGG"/>
    <property type="match status" value="1"/>
</dbReference>
<evidence type="ECO:0000313" key="4">
    <source>
        <dbReference type="EMBL" id="PWK25133.1"/>
    </source>
</evidence>
<evidence type="ECO:0000313" key="5">
    <source>
        <dbReference type="Proteomes" id="UP000245489"/>
    </source>
</evidence>
<dbReference type="OrthoDB" id="964299at2"/>
<evidence type="ECO:0000256" key="2">
    <source>
        <dbReference type="SAM" id="Phobius"/>
    </source>
</evidence>
<evidence type="ECO:0000259" key="3">
    <source>
        <dbReference type="Pfam" id="PF13441"/>
    </source>
</evidence>
<keyword evidence="2" id="KW-0472">Membrane</keyword>
<dbReference type="RefSeq" id="WP_109743484.1">
    <property type="nucleotide sequence ID" value="NZ_QGGO01000014.1"/>
</dbReference>
<comment type="caution">
    <text evidence="4">The sequence shown here is derived from an EMBL/GenBank/DDBJ whole genome shotgun (WGS) entry which is preliminary data.</text>
</comment>
<sequence>MKKVTIILTASYFLFACNDNSKKEIQEAKQMTIDSMQQQAQIKEAKQVVIDSMTQVANIEKAKQNTLDSIKALKHSSTNSASTKAEISKPNAYSSSPNSTEEQTTTVVRAKKKKKKMSNVAKGAIIGAGVGALSGAVISRNNQPGKGAIIGGVIGAGVGAGAGAVLDKKQKGN</sequence>
<accession>A0A316E8S6</accession>
<organism evidence="4 5">
    <name type="scientific">Arcicella aurantiaca</name>
    <dbReference type="NCBI Taxonomy" id="591202"/>
    <lineage>
        <taxon>Bacteria</taxon>
        <taxon>Pseudomonadati</taxon>
        <taxon>Bacteroidota</taxon>
        <taxon>Cytophagia</taxon>
        <taxon>Cytophagales</taxon>
        <taxon>Flectobacillaceae</taxon>
        <taxon>Arcicella</taxon>
    </lineage>
</organism>
<dbReference type="AlphaFoldDB" id="A0A316E8S6"/>
<feature type="transmembrane region" description="Helical" evidence="2">
    <location>
        <begin position="119"/>
        <end position="139"/>
    </location>
</feature>
<keyword evidence="5" id="KW-1185">Reference proteome</keyword>
<dbReference type="InterPro" id="IPR027367">
    <property type="entry name" value="Gly-zipper_YMGG"/>
</dbReference>
<gene>
    <name evidence="4" type="ORF">LV89_02759</name>
</gene>
<feature type="domain" description="YMGG-like Gly-zipper" evidence="3">
    <location>
        <begin position="119"/>
        <end position="164"/>
    </location>
</feature>
<name>A0A316E8S6_9BACT</name>
<evidence type="ECO:0000256" key="1">
    <source>
        <dbReference type="SAM" id="MobiDB-lite"/>
    </source>
</evidence>
<feature type="transmembrane region" description="Helical" evidence="2">
    <location>
        <begin position="145"/>
        <end position="166"/>
    </location>
</feature>